<keyword evidence="3" id="KW-1185">Reference proteome</keyword>
<dbReference type="InterPro" id="IPR006084">
    <property type="entry name" value="XPG/Rad2"/>
</dbReference>
<dbReference type="AlphaFoldDB" id="V2XUW3"/>
<dbReference type="SMART" id="SM00484">
    <property type="entry name" value="XPGI"/>
    <property type="match status" value="1"/>
</dbReference>
<accession>V2XUW3</accession>
<dbReference type="Proteomes" id="UP000017559">
    <property type="component" value="Unassembled WGS sequence"/>
</dbReference>
<dbReference type="KEGG" id="mrr:Moror_14977"/>
<dbReference type="GO" id="GO:0017108">
    <property type="term" value="F:5'-flap endonuclease activity"/>
    <property type="evidence" value="ECO:0007669"/>
    <property type="project" value="TreeGrafter"/>
</dbReference>
<dbReference type="EMBL" id="AWSO01001636">
    <property type="protein sequence ID" value="ESK83174.1"/>
    <property type="molecule type" value="Genomic_DNA"/>
</dbReference>
<proteinExistence type="predicted"/>
<dbReference type="PANTHER" id="PTHR11081">
    <property type="entry name" value="FLAP ENDONUCLEASE FAMILY MEMBER"/>
    <property type="match status" value="1"/>
</dbReference>
<dbReference type="InterPro" id="IPR029060">
    <property type="entry name" value="PIN-like_dom_sf"/>
</dbReference>
<feature type="domain" description="XPG-I" evidence="1">
    <location>
        <begin position="259"/>
        <end position="336"/>
    </location>
</feature>
<reference evidence="2 3" key="1">
    <citation type="journal article" date="2014" name="BMC Genomics">
        <title>Genome and secretome analysis of the hemibiotrophic fungal pathogen, Moniliophthora roreri, which causes frosty pod rot disease of cacao: mechanisms of the biotrophic and necrotrophic phases.</title>
        <authorList>
            <person name="Meinhardt L.W."/>
            <person name="Costa G.G.L."/>
            <person name="Thomazella D.P.T."/>
            <person name="Teixeira P.J.P.L."/>
            <person name="Carazzolle M.F."/>
            <person name="Schuster S.C."/>
            <person name="Carlson J.E."/>
            <person name="Guiltinan M.J."/>
            <person name="Mieczkowski P."/>
            <person name="Farmer A."/>
            <person name="Ramaraj T."/>
            <person name="Crozier J."/>
            <person name="Davis R.E."/>
            <person name="Shao J."/>
            <person name="Melnick R.L."/>
            <person name="Pereira G.A.G."/>
            <person name="Bailey B.A."/>
        </authorList>
    </citation>
    <scope>NUCLEOTIDE SEQUENCE [LARGE SCALE GENOMIC DNA]</scope>
    <source>
        <strain evidence="2 3">MCA 2997</strain>
    </source>
</reference>
<dbReference type="SUPFAM" id="SSF47807">
    <property type="entry name" value="5' to 3' exonuclease, C-terminal subdomain"/>
    <property type="match status" value="1"/>
</dbReference>
<dbReference type="Pfam" id="PF00867">
    <property type="entry name" value="XPG_I"/>
    <property type="match status" value="1"/>
</dbReference>
<gene>
    <name evidence="2" type="ORF">Moror_14977</name>
</gene>
<evidence type="ECO:0000259" key="1">
    <source>
        <dbReference type="SMART" id="SM00484"/>
    </source>
</evidence>
<dbReference type="OrthoDB" id="2959108at2759"/>
<dbReference type="GO" id="GO:0006281">
    <property type="term" value="P:DNA repair"/>
    <property type="evidence" value="ECO:0007669"/>
    <property type="project" value="UniProtKB-ARBA"/>
</dbReference>
<dbReference type="PANTHER" id="PTHR11081:SF75">
    <property type="entry name" value="ENDONUCLEASE, PUTATIVE (AFU_ORTHOLOGUE AFUA_3G13260)-RELATED"/>
    <property type="match status" value="1"/>
</dbReference>
<dbReference type="Gene3D" id="3.40.50.1010">
    <property type="entry name" value="5'-nuclease"/>
    <property type="match status" value="1"/>
</dbReference>
<comment type="caution">
    <text evidence="2">The sequence shown here is derived from an EMBL/GenBank/DDBJ whole genome shotgun (WGS) entry which is preliminary data.</text>
</comment>
<organism evidence="2 3">
    <name type="scientific">Moniliophthora roreri (strain MCA 2997)</name>
    <name type="common">Cocoa frosty pod rot fungus</name>
    <name type="synonym">Crinipellis roreri</name>
    <dbReference type="NCBI Taxonomy" id="1381753"/>
    <lineage>
        <taxon>Eukaryota</taxon>
        <taxon>Fungi</taxon>
        <taxon>Dikarya</taxon>
        <taxon>Basidiomycota</taxon>
        <taxon>Agaricomycotina</taxon>
        <taxon>Agaricomycetes</taxon>
        <taxon>Agaricomycetidae</taxon>
        <taxon>Agaricales</taxon>
        <taxon>Marasmiineae</taxon>
        <taxon>Marasmiaceae</taxon>
        <taxon>Moniliophthora</taxon>
    </lineage>
</organism>
<sequence length="583" mass="66201">MNKPAASGDETTRKATFKSDRPKWLLWANKLHKEFPEYQEPRSSLNNSGSENEQMHVDDVETHYTTTETVLPWVFGHEVQDKSDSRWKAMKGKWNKWKFVAFEYLSAPSPDEFWKKWTDEKSQQMTFTAISDALLAQRNASGQSRNTSRLDRMKDLCPCAGCQDYGINFSQAMSTARSLISQPLRGLSGMPERCRLFELASIHWVLSRAAVVLLFKINSMQQSLLYVSSSFNSASTFSYQQFLYLHSMVPHTPRSYEMLVFGFEIHVAPGEAEAELAEMNARGIIDIVMTDDVDALIFGAEFVVRFAKPEDVKGKICDDVYIYMHTAIKNDDSLGLTRQGLVLLALIAEGDYDTGIPKAGIETGLALARCGFGDTLIEGYLRYKATSKQLQTFLTEWRLALKRELHTNSQGFLATHCHKLAKDLPDSFPELGILDAYWNPTMSWSPGHTPPNTSSWRPHLPKLPNLVQFCQQHLFPCPLLLKQLHRRVWPGMVFKMLSLPVIGYQSENAYEFHCGIYVTNITHIYHSLRLYKASKPEMKSIHLAFTTQTFLQGSNLQRPDGTQLVLASDLTEDEKPILKDATV</sequence>
<evidence type="ECO:0000313" key="2">
    <source>
        <dbReference type="EMBL" id="ESK83174.1"/>
    </source>
</evidence>
<dbReference type="PRINTS" id="PR00853">
    <property type="entry name" value="XPGRADSUPER"/>
</dbReference>
<dbReference type="InterPro" id="IPR006086">
    <property type="entry name" value="XPG-I_dom"/>
</dbReference>
<evidence type="ECO:0000313" key="3">
    <source>
        <dbReference type="Proteomes" id="UP000017559"/>
    </source>
</evidence>
<protein>
    <recommendedName>
        <fullName evidence="1">XPG-I domain-containing protein</fullName>
    </recommendedName>
</protein>
<name>V2XUW3_MONRO</name>
<dbReference type="HOGENOM" id="CLU_467748_0_0_1"/>
<dbReference type="SUPFAM" id="SSF88723">
    <property type="entry name" value="PIN domain-like"/>
    <property type="match status" value="1"/>
</dbReference>
<dbReference type="InterPro" id="IPR036279">
    <property type="entry name" value="5-3_exonuclease_C_sf"/>
</dbReference>
<dbReference type="STRING" id="1381753.V2XUW3"/>